<accession>A0A510PJM5</accession>
<gene>
    <name evidence="2" type="ORF">MAE30S32_24820</name>
</gene>
<feature type="domain" description="NB-ARC" evidence="1">
    <location>
        <begin position="55"/>
        <end position="214"/>
    </location>
</feature>
<comment type="caution">
    <text evidence="2">The sequence shown here is derived from an EMBL/GenBank/DDBJ whole genome shotgun (WGS) entry which is preliminary data.</text>
</comment>
<dbReference type="PANTHER" id="PTHR35205">
    <property type="entry name" value="NB-ARC AND TPR DOMAIN PROTEIN"/>
    <property type="match status" value="1"/>
</dbReference>
<evidence type="ECO:0000313" key="3">
    <source>
        <dbReference type="Proteomes" id="UP000321223"/>
    </source>
</evidence>
<dbReference type="GO" id="GO:0043531">
    <property type="term" value="F:ADP binding"/>
    <property type="evidence" value="ECO:0007669"/>
    <property type="project" value="InterPro"/>
</dbReference>
<dbReference type="EMBL" id="BHVU01000139">
    <property type="protein sequence ID" value="GCA93830.1"/>
    <property type="molecule type" value="Genomic_DNA"/>
</dbReference>
<dbReference type="SUPFAM" id="SSF52540">
    <property type="entry name" value="P-loop containing nucleoside triphosphate hydrolases"/>
    <property type="match status" value="1"/>
</dbReference>
<dbReference type="InterPro" id="IPR002182">
    <property type="entry name" value="NB-ARC"/>
</dbReference>
<dbReference type="Gene3D" id="3.40.50.300">
    <property type="entry name" value="P-loop containing nucleotide triphosphate hydrolases"/>
    <property type="match status" value="1"/>
</dbReference>
<dbReference type="PANTHER" id="PTHR35205:SF1">
    <property type="entry name" value="ZU5 DOMAIN-CONTAINING PROTEIN"/>
    <property type="match status" value="1"/>
</dbReference>
<proteinExistence type="predicted"/>
<dbReference type="Pfam" id="PF00931">
    <property type="entry name" value="NB-ARC"/>
    <property type="match status" value="1"/>
</dbReference>
<evidence type="ECO:0000313" key="2">
    <source>
        <dbReference type="EMBL" id="GCA93830.1"/>
    </source>
</evidence>
<dbReference type="InterPro" id="IPR027417">
    <property type="entry name" value="P-loop_NTPase"/>
</dbReference>
<dbReference type="Proteomes" id="UP000321223">
    <property type="component" value="Unassembled WGS sequence"/>
</dbReference>
<name>A0A510PJM5_MICAE</name>
<protein>
    <submittedName>
        <fullName evidence="2">Tetratricopeptide repeat protein</fullName>
    </submittedName>
</protein>
<dbReference type="AlphaFoldDB" id="A0A510PJM5"/>
<reference evidence="2 3" key="1">
    <citation type="journal article" date="2019" name="Appl. Environ. Microbiol.">
        <title>Co-occurrence of broad and narrow host-range viruses infecting the toxic bloom-forming cyanobacterium Microcystis aeruginosa.</title>
        <authorList>
            <person name="Morimoto D."/>
            <person name="Tominaga K."/>
            <person name="Nishimura Y."/>
            <person name="Yoshida N."/>
            <person name="Kimura S."/>
            <person name="Sako Y."/>
            <person name="Yoshida T."/>
        </authorList>
    </citation>
    <scope>NUCLEOTIDE SEQUENCE [LARGE SCALE GENOMIC DNA]</scope>
    <source>
        <strain evidence="2 3">11-30S32</strain>
    </source>
</reference>
<dbReference type="RefSeq" id="WP_147071079.1">
    <property type="nucleotide sequence ID" value="NZ_BHVU01000139.1"/>
</dbReference>
<evidence type="ECO:0000259" key="1">
    <source>
        <dbReference type="Pfam" id="PF00931"/>
    </source>
</evidence>
<organism evidence="2 3">
    <name type="scientific">Microcystis aeruginosa 11-30S32</name>
    <dbReference type="NCBI Taxonomy" id="2358142"/>
    <lineage>
        <taxon>Bacteria</taxon>
        <taxon>Bacillati</taxon>
        <taxon>Cyanobacteriota</taxon>
        <taxon>Cyanophyceae</taxon>
        <taxon>Oscillatoriophycideae</taxon>
        <taxon>Chroococcales</taxon>
        <taxon>Microcystaceae</taxon>
        <taxon>Microcystis</taxon>
    </lineage>
</organism>
<sequence length="225" mass="25234">MNNPFKQTGIKGSTFGDNAQISIEQKIILPSVPKQVKENPHNLTNSGVAKFVGRDEDLSQLATQLQQADRVAISALMGMGGLGKSELALQYSWQEWHKKTYLGGIAWLNVAESDPGLSILTFAQIHLGLILPTEGELGERVVFCWQHWFKNEQDQALIIFDDVRRYEQIKDYLPPQGEKRFKVIITTRNEQIALNFNPINLEVLKPDAAVELLAVFLPKAVVNNP</sequence>